<evidence type="ECO:0000313" key="2">
    <source>
        <dbReference type="EMBL" id="XBH08220.1"/>
    </source>
</evidence>
<feature type="region of interest" description="Disordered" evidence="1">
    <location>
        <begin position="365"/>
        <end position="397"/>
    </location>
</feature>
<gene>
    <name evidence="2" type="ORF">V5E97_19910</name>
</gene>
<reference evidence="2" key="1">
    <citation type="submission" date="2024-05" db="EMBL/GenBank/DDBJ databases">
        <title>Planctomycetes of the genus Singulisphaera possess chitinolytic capabilities.</title>
        <authorList>
            <person name="Ivanova A."/>
        </authorList>
    </citation>
    <scope>NUCLEOTIDE SEQUENCE</scope>
    <source>
        <strain evidence="2">Ch08T</strain>
    </source>
</reference>
<dbReference type="RefSeq" id="WP_406701055.1">
    <property type="nucleotide sequence ID" value="NZ_CP155447.1"/>
</dbReference>
<evidence type="ECO:0000256" key="1">
    <source>
        <dbReference type="SAM" id="MobiDB-lite"/>
    </source>
</evidence>
<sequence length="397" mass="43875">MNRRSWVGTRSTLLLTVAVLTVSGCGTRDVDTTYGRARDKSINGTGTLVQLFKAQGHSVRTAVRLSDELAEWADVIVRIAPYPGPPEKKEGDWFFQWLSQIGERQMIYVARDYDALAEYRQEALDQVPKGGDQAFRAFAEKLQKEAAQQGTKEETRPKEIARPEEWFAVSTSQDPTTCKTLDGFWSLGIDPVKAKLPRHETLKVEAETVLLEGDGKPLVIDWTLFNDSRVLVAANGSFLLNGALLNPARRPLAMYTVQWVGEEPLNVAFVEGRYLLNDAPTSPSVFSLLKIRPFGWVVAQLLILGLAACLARAPRLGRPRPEPSSGEDRPVAHPEAIGSLLARTGQVSDARALLETYRRWRYPSNQTRVGPIPASPLPPASVDSTEKPLQPGSLTHE</sequence>
<proteinExistence type="predicted"/>
<dbReference type="AlphaFoldDB" id="A0AAU7CT10"/>
<dbReference type="EMBL" id="CP155447">
    <property type="protein sequence ID" value="XBH08220.1"/>
    <property type="molecule type" value="Genomic_DNA"/>
</dbReference>
<dbReference type="PROSITE" id="PS51257">
    <property type="entry name" value="PROKAR_LIPOPROTEIN"/>
    <property type="match status" value="1"/>
</dbReference>
<name>A0AAU7CT10_9BACT</name>
<protein>
    <recommendedName>
        <fullName evidence="3">DUF4350 domain-containing protein</fullName>
    </recommendedName>
</protein>
<organism evidence="2">
    <name type="scientific">Singulisphaera sp. Ch08</name>
    <dbReference type="NCBI Taxonomy" id="3120278"/>
    <lineage>
        <taxon>Bacteria</taxon>
        <taxon>Pseudomonadati</taxon>
        <taxon>Planctomycetota</taxon>
        <taxon>Planctomycetia</taxon>
        <taxon>Isosphaerales</taxon>
        <taxon>Isosphaeraceae</taxon>
        <taxon>Singulisphaera</taxon>
    </lineage>
</organism>
<evidence type="ECO:0008006" key="3">
    <source>
        <dbReference type="Google" id="ProtNLM"/>
    </source>
</evidence>
<accession>A0AAU7CT10</accession>